<accession>A0ABV0GLU4</accession>
<reference evidence="1 2" key="1">
    <citation type="journal article" date="2024" name="Appl. Microbiol. Biotechnol.">
        <title>Biosynthetic gene clusters with biotechnological applications in novel Antarctic isolates from Actinomycetota.</title>
        <authorList>
            <person name="Bruna P."/>
            <person name="Nunez-Montero K."/>
            <person name="Contreras M.J."/>
            <person name="Leal K."/>
            <person name="Garcia M."/>
            <person name="Abanto M."/>
            <person name="Barrientos L."/>
        </authorList>
    </citation>
    <scope>NUCLEOTIDE SEQUENCE [LARGE SCALE GENOMIC DNA]</scope>
    <source>
        <strain evidence="1 2">Se16.17</strain>
    </source>
</reference>
<dbReference type="EMBL" id="JBBMFV010000001">
    <property type="protein sequence ID" value="MEO3939532.1"/>
    <property type="molecule type" value="Genomic_DNA"/>
</dbReference>
<proteinExistence type="predicted"/>
<protein>
    <submittedName>
        <fullName evidence="1">Uncharacterized protein</fullName>
    </submittedName>
</protein>
<keyword evidence="2" id="KW-1185">Reference proteome</keyword>
<organism evidence="1 2">
    <name type="scientific">Paenarthrobacter nicotinovorans</name>
    <name type="common">Arthrobacter nicotinovorans</name>
    <dbReference type="NCBI Taxonomy" id="29320"/>
    <lineage>
        <taxon>Bacteria</taxon>
        <taxon>Bacillati</taxon>
        <taxon>Actinomycetota</taxon>
        <taxon>Actinomycetes</taxon>
        <taxon>Micrococcales</taxon>
        <taxon>Micrococcaceae</taxon>
        <taxon>Paenarthrobacter</taxon>
    </lineage>
</organism>
<sequence length="71" mass="7579">MLGFDRQLLWSSALVISAVAGSVAMAAAGVPLALSMLEMVHVLGLSIAHDERRGHKGRADALRRLEGVRDQ</sequence>
<comment type="caution">
    <text evidence="1">The sequence shown here is derived from an EMBL/GenBank/DDBJ whole genome shotgun (WGS) entry which is preliminary data.</text>
</comment>
<dbReference type="Proteomes" id="UP001448614">
    <property type="component" value="Unassembled WGS sequence"/>
</dbReference>
<evidence type="ECO:0000313" key="2">
    <source>
        <dbReference type="Proteomes" id="UP001448614"/>
    </source>
</evidence>
<evidence type="ECO:0000313" key="1">
    <source>
        <dbReference type="EMBL" id="MEO3939532.1"/>
    </source>
</evidence>
<name>A0ABV0GLU4_PAENI</name>
<gene>
    <name evidence="1" type="ORF">V3C41_00440</name>
</gene>